<organism evidence="1 2">
    <name type="scientific">Lepagella muris</name>
    <dbReference type="NCBI Taxonomy" id="3032870"/>
    <lineage>
        <taxon>Bacteria</taxon>
        <taxon>Pseudomonadati</taxon>
        <taxon>Bacteroidota</taxon>
        <taxon>Bacteroidia</taxon>
        <taxon>Bacteroidales</taxon>
        <taxon>Muribaculaceae</taxon>
        <taxon>Lepagella</taxon>
    </lineage>
</organism>
<protein>
    <submittedName>
        <fullName evidence="1">Primosomal protein N</fullName>
    </submittedName>
</protein>
<comment type="caution">
    <text evidence="1">The sequence shown here is derived from an EMBL/GenBank/DDBJ whole genome shotgun (WGS) entry which is preliminary data.</text>
</comment>
<accession>A0AC61RB66</accession>
<gene>
    <name evidence="1" type="primary">priA</name>
    <name evidence="1" type="ORF">E5331_18950</name>
</gene>
<proteinExistence type="predicted"/>
<evidence type="ECO:0000313" key="1">
    <source>
        <dbReference type="EMBL" id="TGY76004.1"/>
    </source>
</evidence>
<dbReference type="Proteomes" id="UP000306319">
    <property type="component" value="Unassembled WGS sequence"/>
</dbReference>
<sequence>MADGVQVGSRVLVQFGKKKFYTAIVECLHSQKPEGYDVKPLMAVLDSSPVVRYPQLKLWHWIADYYLCAPGEVYKAAVPTGLKPESETYLSLNPDYEPDERNPFKITERQAIVIQFLQEKKRMRLSELETETKFRNVAAIVNTLMDAGIVEIDEKVVERYRPKKTTYMRLTFPRGDSDRLHEAFEQVKRSRMQETTLIAYLDMSGWMSPNGELRDVERDKLLALSGTSPAVLRALVEKGIMETVKKSINRFTAADDTEEKINLSPLSAAQSAALNQITDGFRQQPVQLLHGVTGSGKTEVYTHLIARALAQGDQVLFLVPEISLTTQLSDRLRKVFGRRLLVYHSKFSDSERVDIWRRLLSGNEPLVVLGVRSSVFLPFARLGLVIVDEEHESSFKQYDPAPRYNARDAALVLASMHGAKSLLGSATPSIETYYKATSGKYGLVTLSERFDGATLPDVEIIDMKEMRKKKEVKGIISSPLRRRILDTLTDKKQAIMFQNRRGFAPVVVCEQCGWSPKCHNCDVSLVYHKNQGLLRCHYCGFTQMLPKLCPACGLNGVRTFGYGTERIAEEIQAAFPDSRVTRMDLDTTRNKEAYQEIIEEFSRHDSDILVGTQMVTKGLDFGDVTTVGVLNADTLLNFPDFRSNERAYNMLEQVAGRAGRRKQRGSVVIQTVNPDHEVLQYVKSHDYATYYHRELEDRRKYLYPPFTKVINIYIKNKDAAGCDRAAIKLAKSMIGVFGSRVLGPEKPFVSRVATYYVQSIMLKIEAGASMKKVKDLLRQITAVLSSDPDIRTSQLHYDVDPV</sequence>
<evidence type="ECO:0000313" key="2">
    <source>
        <dbReference type="Proteomes" id="UP000306319"/>
    </source>
</evidence>
<name>A0AC61RB66_9BACT</name>
<keyword evidence="2" id="KW-1185">Reference proteome</keyword>
<dbReference type="EMBL" id="SRYB01000046">
    <property type="protein sequence ID" value="TGY76004.1"/>
    <property type="molecule type" value="Genomic_DNA"/>
</dbReference>
<reference evidence="1" key="1">
    <citation type="submission" date="2019-04" db="EMBL/GenBank/DDBJ databases">
        <title>Microbes associate with the intestines of laboratory mice.</title>
        <authorList>
            <person name="Navarre W."/>
            <person name="Wong E."/>
            <person name="Huang K."/>
            <person name="Tropini C."/>
            <person name="Ng K."/>
            <person name="Yu B."/>
        </authorList>
    </citation>
    <scope>NUCLEOTIDE SEQUENCE</scope>
    <source>
        <strain evidence="1">NM04_E33</strain>
    </source>
</reference>